<evidence type="ECO:0000256" key="1">
    <source>
        <dbReference type="ARBA" id="ARBA00004141"/>
    </source>
</evidence>
<evidence type="ECO:0000256" key="7">
    <source>
        <dbReference type="ARBA" id="ARBA00023136"/>
    </source>
</evidence>
<dbReference type="Pfam" id="PF00535">
    <property type="entry name" value="Glycos_transf_2"/>
    <property type="match status" value="1"/>
</dbReference>
<keyword evidence="7 8" id="KW-0472">Membrane</keyword>
<feature type="domain" description="Glycosyltransferase 2-like" evidence="9">
    <location>
        <begin position="3"/>
        <end position="166"/>
    </location>
</feature>
<evidence type="ECO:0000256" key="2">
    <source>
        <dbReference type="ARBA" id="ARBA00006739"/>
    </source>
</evidence>
<accession>A0A0E3M768</accession>
<dbReference type="AlphaFoldDB" id="A0A0E3M768"/>
<dbReference type="Gene3D" id="3.90.550.10">
    <property type="entry name" value="Spore Coat Polysaccharide Biosynthesis Protein SpsA, Chain A"/>
    <property type="match status" value="1"/>
</dbReference>
<organism evidence="11 12">
    <name type="scientific">Clostridium scatologenes</name>
    <dbReference type="NCBI Taxonomy" id="1548"/>
    <lineage>
        <taxon>Bacteria</taxon>
        <taxon>Bacillati</taxon>
        <taxon>Bacillota</taxon>
        <taxon>Clostridia</taxon>
        <taxon>Eubacteriales</taxon>
        <taxon>Clostridiaceae</taxon>
        <taxon>Clostridium</taxon>
    </lineage>
</organism>
<dbReference type="GO" id="GO:0006488">
    <property type="term" value="P:dolichol-linked oligosaccharide biosynthetic process"/>
    <property type="evidence" value="ECO:0007669"/>
    <property type="project" value="TreeGrafter"/>
</dbReference>
<keyword evidence="6 8" id="KW-1133">Transmembrane helix</keyword>
<dbReference type="EMBL" id="CP009933">
    <property type="protein sequence ID" value="AKA67428.1"/>
    <property type="molecule type" value="Genomic_DNA"/>
</dbReference>
<dbReference type="InterPro" id="IPR039528">
    <property type="entry name" value="DPM1-like"/>
</dbReference>
<feature type="transmembrane region" description="Helical" evidence="8">
    <location>
        <begin position="306"/>
        <end position="328"/>
    </location>
</feature>
<dbReference type="InterPro" id="IPR007267">
    <property type="entry name" value="GtrA_DPMS_TM"/>
</dbReference>
<dbReference type="InterPro" id="IPR029044">
    <property type="entry name" value="Nucleotide-diphossugar_trans"/>
</dbReference>
<dbReference type="GO" id="GO:0006506">
    <property type="term" value="P:GPI anchor biosynthetic process"/>
    <property type="evidence" value="ECO:0007669"/>
    <property type="project" value="TreeGrafter"/>
</dbReference>
<dbReference type="Pfam" id="PF04138">
    <property type="entry name" value="GtrA_DPMS_TM"/>
    <property type="match status" value="1"/>
</dbReference>
<evidence type="ECO:0000259" key="9">
    <source>
        <dbReference type="Pfam" id="PF00535"/>
    </source>
</evidence>
<feature type="transmembrane region" description="Helical" evidence="8">
    <location>
        <begin position="265"/>
        <end position="285"/>
    </location>
</feature>
<evidence type="ECO:0000256" key="3">
    <source>
        <dbReference type="ARBA" id="ARBA00022676"/>
    </source>
</evidence>
<sequence>MLSVVVPVYNEEKNVEELVRRIKAALINIEYEIVFVDDSVDNTPQIIENMAMKDEKIKFRHRNNKTGLSSAVIEGFEIAKGDIIVVMDGDLQHPPEILNEMVKAIYKGADIVIPSRFIPGGDDGGLNLFRKLISAGARYMAKALLKKVRKFSDPTSGIFMFRREIINDKKLRAIGWKILMEILVIGEYKNPVEIPYKFCDRGFGKSKMSLKIQMDYIFHLFSLVNRSKEDKRFYYFCMIGLSGVLVDMSVFVLICNILPKITVKTTSVISASIAIISNYILNSLITWGDKIEYKLKIKKELFNLKFIKYAAVCFAGILIKFTVLLIIYNLLKFNKYSGNFIGIFCASFFNYYMSKYYVFEFNERKKIKYRRSL</sequence>
<feature type="transmembrane region" description="Helical" evidence="8">
    <location>
        <begin position="340"/>
        <end position="358"/>
    </location>
</feature>
<dbReference type="InterPro" id="IPR001173">
    <property type="entry name" value="Glyco_trans_2-like"/>
</dbReference>
<evidence type="ECO:0000256" key="4">
    <source>
        <dbReference type="ARBA" id="ARBA00022679"/>
    </source>
</evidence>
<evidence type="ECO:0000256" key="8">
    <source>
        <dbReference type="SAM" id="Phobius"/>
    </source>
</evidence>
<dbReference type="GO" id="GO:0035269">
    <property type="term" value="P:protein O-linked glycosylation via mannose"/>
    <property type="evidence" value="ECO:0007669"/>
    <property type="project" value="TreeGrafter"/>
</dbReference>
<evidence type="ECO:0000259" key="10">
    <source>
        <dbReference type="Pfam" id="PF04138"/>
    </source>
</evidence>
<feature type="domain" description="GtrA/DPMS transmembrane" evidence="10">
    <location>
        <begin position="236"/>
        <end position="359"/>
    </location>
</feature>
<evidence type="ECO:0000256" key="5">
    <source>
        <dbReference type="ARBA" id="ARBA00022692"/>
    </source>
</evidence>
<keyword evidence="12" id="KW-1185">Reference proteome</keyword>
<dbReference type="Proteomes" id="UP000033115">
    <property type="component" value="Chromosome"/>
</dbReference>
<reference evidence="11 12" key="1">
    <citation type="journal article" date="2015" name="J. Biotechnol.">
        <title>Complete genome sequence of a malodorant-producing acetogen, Clostridium scatologenes ATCC 25775(T).</title>
        <authorList>
            <person name="Zhu Z."/>
            <person name="Guo T."/>
            <person name="Zheng H."/>
            <person name="Song T."/>
            <person name="Ouyang P."/>
            <person name="Xie J."/>
        </authorList>
    </citation>
    <scope>NUCLEOTIDE SEQUENCE [LARGE SCALE GENOMIC DNA]</scope>
    <source>
        <strain evidence="11 12">ATCC 25775</strain>
    </source>
</reference>
<gene>
    <name evidence="11" type="ORF">CSCA_0303</name>
</gene>
<dbReference type="GO" id="GO:0004582">
    <property type="term" value="F:dolichyl-phosphate beta-D-mannosyltransferase activity"/>
    <property type="evidence" value="ECO:0007669"/>
    <property type="project" value="InterPro"/>
</dbReference>
<comment type="similarity">
    <text evidence="2">Belongs to the glycosyltransferase 2 family.</text>
</comment>
<dbReference type="GO" id="GO:0016020">
    <property type="term" value="C:membrane"/>
    <property type="evidence" value="ECO:0007669"/>
    <property type="project" value="UniProtKB-SubCell"/>
</dbReference>
<evidence type="ECO:0000313" key="11">
    <source>
        <dbReference type="EMBL" id="AKA67428.1"/>
    </source>
</evidence>
<evidence type="ECO:0000313" key="12">
    <source>
        <dbReference type="Proteomes" id="UP000033115"/>
    </source>
</evidence>
<feature type="transmembrane region" description="Helical" evidence="8">
    <location>
        <begin position="233"/>
        <end position="259"/>
    </location>
</feature>
<evidence type="ECO:0000256" key="6">
    <source>
        <dbReference type="ARBA" id="ARBA00022989"/>
    </source>
</evidence>
<keyword evidence="5 8" id="KW-0812">Transmembrane</keyword>
<dbReference type="CDD" id="cd06442">
    <property type="entry name" value="DPM1_like"/>
    <property type="match status" value="1"/>
</dbReference>
<protein>
    <submittedName>
        <fullName evidence="11">Glycosyl transferase family 2</fullName>
    </submittedName>
</protein>
<dbReference type="RefSeq" id="WP_029160494.1">
    <property type="nucleotide sequence ID" value="NZ_CP009933.1"/>
</dbReference>
<dbReference type="KEGG" id="csq:CSCA_0303"/>
<proteinExistence type="inferred from homology"/>
<dbReference type="GO" id="GO:0000271">
    <property type="term" value="P:polysaccharide biosynthetic process"/>
    <property type="evidence" value="ECO:0007669"/>
    <property type="project" value="InterPro"/>
</dbReference>
<dbReference type="HOGENOM" id="CLU_039727_0_0_9"/>
<dbReference type="SUPFAM" id="SSF53448">
    <property type="entry name" value="Nucleotide-diphospho-sugar transferases"/>
    <property type="match status" value="1"/>
</dbReference>
<dbReference type="STRING" id="1548.CSCA_0303"/>
<comment type="subcellular location">
    <subcellularLocation>
        <location evidence="1">Membrane</location>
        <topology evidence="1">Multi-pass membrane protein</topology>
    </subcellularLocation>
</comment>
<keyword evidence="3" id="KW-0328">Glycosyltransferase</keyword>
<name>A0A0E3M768_CLOSL</name>
<keyword evidence="4 11" id="KW-0808">Transferase</keyword>
<dbReference type="PANTHER" id="PTHR43398">
    <property type="entry name" value="DOLICHOL-PHOSPHATE MANNOSYLTRANSFERASE SUBUNIT 1"/>
    <property type="match status" value="1"/>
</dbReference>
<dbReference type="PANTHER" id="PTHR43398:SF1">
    <property type="entry name" value="DOLICHOL-PHOSPHATE MANNOSYLTRANSFERASE SUBUNIT 1"/>
    <property type="match status" value="1"/>
</dbReference>